<sequence length="177" mass="21055">MNRILIVGSSGSGKSTLAQQLGRIWSLPVIHLDAYYWRPNWVAPQKAEWDQTITQLTMQEQWVIDGNYARTMEKRIERADLIILLDMPRWLCMVRIFKRRIMFHKKTRPDMNEGCQEKIDWAFIKWVWNYPKRSRLSTLSKLETAAAQGKQVIIVNTRKQVKELLHDQIQYCLHTQK</sequence>
<dbReference type="GO" id="GO:0016301">
    <property type="term" value="F:kinase activity"/>
    <property type="evidence" value="ECO:0007669"/>
    <property type="project" value="UniProtKB-KW"/>
</dbReference>
<dbReference type="SUPFAM" id="SSF52540">
    <property type="entry name" value="P-loop containing nucleoside triphosphate hydrolases"/>
    <property type="match status" value="1"/>
</dbReference>
<proteinExistence type="predicted"/>
<organism evidence="1 2">
    <name type="scientific">Paenibacillus taihuensis</name>
    <dbReference type="NCBI Taxonomy" id="1156355"/>
    <lineage>
        <taxon>Bacteria</taxon>
        <taxon>Bacillati</taxon>
        <taxon>Bacillota</taxon>
        <taxon>Bacilli</taxon>
        <taxon>Bacillales</taxon>
        <taxon>Paenibacillaceae</taxon>
        <taxon>Paenibacillus</taxon>
    </lineage>
</organism>
<evidence type="ECO:0000313" key="1">
    <source>
        <dbReference type="EMBL" id="REE94553.1"/>
    </source>
</evidence>
<keyword evidence="1" id="KW-0418">Kinase</keyword>
<dbReference type="Gene3D" id="3.40.50.300">
    <property type="entry name" value="P-loop containing nucleotide triphosphate hydrolases"/>
    <property type="match status" value="1"/>
</dbReference>
<dbReference type="InterPro" id="IPR027417">
    <property type="entry name" value="P-loop_NTPase"/>
</dbReference>
<accession>A0A3D9SKY0</accession>
<keyword evidence="1" id="KW-0808">Transferase</keyword>
<dbReference type="Proteomes" id="UP000256304">
    <property type="component" value="Unassembled WGS sequence"/>
</dbReference>
<dbReference type="PANTHER" id="PTHR37816">
    <property type="entry name" value="YALI0E33011P"/>
    <property type="match status" value="1"/>
</dbReference>
<dbReference type="NCBIfam" id="NF005994">
    <property type="entry name" value="PRK08118.1"/>
    <property type="match status" value="1"/>
</dbReference>
<dbReference type="AlphaFoldDB" id="A0A3D9SKY0"/>
<dbReference type="RefSeq" id="WP_116187263.1">
    <property type="nucleotide sequence ID" value="NZ_QTTN01000001.1"/>
</dbReference>
<dbReference type="InterPro" id="IPR052922">
    <property type="entry name" value="Cytidylate_Kinase-2"/>
</dbReference>
<dbReference type="OrthoDB" id="1201990at2"/>
<comment type="caution">
    <text evidence="1">The sequence shown here is derived from an EMBL/GenBank/DDBJ whole genome shotgun (WGS) entry which is preliminary data.</text>
</comment>
<protein>
    <submittedName>
        <fullName evidence="1">Adenylate kinase family enzyme</fullName>
    </submittedName>
</protein>
<gene>
    <name evidence="1" type="ORF">A8990_101349</name>
</gene>
<dbReference type="EMBL" id="QTTN01000001">
    <property type="protein sequence ID" value="REE94553.1"/>
    <property type="molecule type" value="Genomic_DNA"/>
</dbReference>
<dbReference type="PANTHER" id="PTHR37816:SF3">
    <property type="entry name" value="MODULATES DNA TOPOLOGY"/>
    <property type="match status" value="1"/>
</dbReference>
<reference evidence="1 2" key="1">
    <citation type="submission" date="2018-08" db="EMBL/GenBank/DDBJ databases">
        <title>Genomic Encyclopedia of Type Strains, Phase III (KMG-III): the genomes of soil and plant-associated and newly described type strains.</title>
        <authorList>
            <person name="Whitman W."/>
        </authorList>
    </citation>
    <scope>NUCLEOTIDE SEQUENCE [LARGE SCALE GENOMIC DNA]</scope>
    <source>
        <strain evidence="1 2">CGMCC 1.10966</strain>
    </source>
</reference>
<evidence type="ECO:0000313" key="2">
    <source>
        <dbReference type="Proteomes" id="UP000256304"/>
    </source>
</evidence>
<keyword evidence="2" id="KW-1185">Reference proteome</keyword>
<name>A0A3D9SKY0_9BACL</name>